<dbReference type="InterPro" id="IPR028098">
    <property type="entry name" value="Glyco_trans_4-like_N"/>
</dbReference>
<proteinExistence type="predicted"/>
<feature type="domain" description="Glycosyltransferase subfamily 4-like N-terminal" evidence="1">
    <location>
        <begin position="14"/>
        <end position="137"/>
    </location>
</feature>
<gene>
    <name evidence="2" type="ORF">HARCEL1_11880</name>
</gene>
<organism evidence="2 3">
    <name type="scientific">Halococcoides cellulosivorans</name>
    <dbReference type="NCBI Taxonomy" id="1679096"/>
    <lineage>
        <taxon>Archaea</taxon>
        <taxon>Methanobacteriati</taxon>
        <taxon>Methanobacteriota</taxon>
        <taxon>Stenosarchaea group</taxon>
        <taxon>Halobacteria</taxon>
        <taxon>Halobacteriales</taxon>
        <taxon>Haloarculaceae</taxon>
        <taxon>Halococcoides</taxon>
    </lineage>
</organism>
<dbReference type="SUPFAM" id="SSF53756">
    <property type="entry name" value="UDP-Glycosyltransferase/glycogen phosphorylase"/>
    <property type="match status" value="1"/>
</dbReference>
<sequence>MHVLNLVTNDEAQFFTGQRDALARRGVTSDTVAVPGERTGSDGRSVLDYLRFYPRVLRASRREYDLVHANYGLTGPAALAQPIRPVVLSLWGSDLHGWVGRLSRACARRADAVVVMSDAMAADVGTDAFVVPHGVDRATFRPMPREPARRAVGWPADAANVLFPYSPERPVKDFPRAQRIVERARREADRPIDLQTIDGVPHDRMPLYYNAADALLITSTHEGSPNSVKEALSCALPVVATDVGDVRERVAGVTPSTVADSDDALVAGLLEAIDAGRSNGRAAIGDLGRDRMAAELEAIYRRVC</sequence>
<dbReference type="Gene3D" id="3.40.50.2000">
    <property type="entry name" value="Glycogen Phosphorylase B"/>
    <property type="match status" value="2"/>
</dbReference>
<protein>
    <submittedName>
        <fullName evidence="2">Glycosyl transferase</fullName>
    </submittedName>
</protein>
<keyword evidence="3" id="KW-1185">Reference proteome</keyword>
<evidence type="ECO:0000259" key="1">
    <source>
        <dbReference type="Pfam" id="PF13439"/>
    </source>
</evidence>
<dbReference type="GO" id="GO:0016740">
    <property type="term" value="F:transferase activity"/>
    <property type="evidence" value="ECO:0007669"/>
    <property type="project" value="UniProtKB-KW"/>
</dbReference>
<dbReference type="AlphaFoldDB" id="A0A2R4X3I6"/>
<dbReference type="Proteomes" id="UP000244727">
    <property type="component" value="Chromosome"/>
</dbReference>
<reference evidence="2 3" key="1">
    <citation type="submission" date="2018-04" db="EMBL/GenBank/DDBJ databases">
        <title>Halococcoides cellulosivorans gen. nov., sp. nov., an extremely halophilic cellulose-utilizing haloarchaeon from hypersaline lakes.</title>
        <authorList>
            <person name="Sorokin D.Y."/>
            <person name="Toshchakov S.V."/>
            <person name="Samarov N.I."/>
            <person name="Korzhenkov A."/>
            <person name="Kublanov I.V."/>
        </authorList>
    </citation>
    <scope>NUCLEOTIDE SEQUENCE [LARGE SCALE GENOMIC DNA]</scope>
    <source>
        <strain evidence="2 3">HArcel1</strain>
    </source>
</reference>
<evidence type="ECO:0000313" key="2">
    <source>
        <dbReference type="EMBL" id="AWB28356.1"/>
    </source>
</evidence>
<dbReference type="KEGG" id="harc:HARCEL1_11880"/>
<keyword evidence="2" id="KW-0808">Transferase</keyword>
<dbReference type="Pfam" id="PF13692">
    <property type="entry name" value="Glyco_trans_1_4"/>
    <property type="match status" value="1"/>
</dbReference>
<dbReference type="Pfam" id="PF13439">
    <property type="entry name" value="Glyco_transf_4"/>
    <property type="match status" value="1"/>
</dbReference>
<evidence type="ECO:0000313" key="3">
    <source>
        <dbReference type="Proteomes" id="UP000244727"/>
    </source>
</evidence>
<accession>A0A2R4X3I6</accession>
<dbReference type="EMBL" id="CP028858">
    <property type="protein sequence ID" value="AWB28356.1"/>
    <property type="molecule type" value="Genomic_DNA"/>
</dbReference>
<name>A0A2R4X3I6_9EURY</name>
<dbReference type="PANTHER" id="PTHR12526">
    <property type="entry name" value="GLYCOSYLTRANSFERASE"/>
    <property type="match status" value="1"/>
</dbReference>